<evidence type="ECO:0000256" key="1">
    <source>
        <dbReference type="ARBA" id="ARBA00001947"/>
    </source>
</evidence>
<dbReference type="CDD" id="cd09596">
    <property type="entry name" value="M36"/>
    <property type="match status" value="1"/>
</dbReference>
<evidence type="ECO:0000256" key="12">
    <source>
        <dbReference type="SAM" id="MobiDB-lite"/>
    </source>
</evidence>
<evidence type="ECO:0000256" key="9">
    <source>
        <dbReference type="ARBA" id="ARBA00022833"/>
    </source>
</evidence>
<accession>A0A1G6SY38</accession>
<dbReference type="InterPro" id="IPR050371">
    <property type="entry name" value="Fungal_virulence_M36"/>
</dbReference>
<dbReference type="InterPro" id="IPR046450">
    <property type="entry name" value="PA_dom_sf"/>
</dbReference>
<proteinExistence type="inferred from homology"/>
<evidence type="ECO:0000256" key="11">
    <source>
        <dbReference type="ARBA" id="ARBA00023145"/>
    </source>
</evidence>
<comment type="cofactor">
    <cofactor evidence="1">
        <name>Zn(2+)</name>
        <dbReference type="ChEBI" id="CHEBI:29105"/>
    </cofactor>
</comment>
<dbReference type="Pfam" id="PF07504">
    <property type="entry name" value="FTP"/>
    <property type="match status" value="1"/>
</dbReference>
<evidence type="ECO:0000256" key="7">
    <source>
        <dbReference type="ARBA" id="ARBA00022729"/>
    </source>
</evidence>
<dbReference type="GO" id="GO:0008270">
    <property type="term" value="F:zinc ion binding"/>
    <property type="evidence" value="ECO:0007669"/>
    <property type="project" value="InterPro"/>
</dbReference>
<evidence type="ECO:0000259" key="14">
    <source>
        <dbReference type="Pfam" id="PF02225"/>
    </source>
</evidence>
<protein>
    <submittedName>
        <fullName evidence="16">Fungalysin/Thermolysin Propeptide Motif</fullName>
    </submittedName>
</protein>
<dbReference type="OrthoDB" id="614750at2"/>
<feature type="domain" description="FTP" evidence="15">
    <location>
        <begin position="65"/>
        <end position="110"/>
    </location>
</feature>
<dbReference type="GO" id="GO:0006508">
    <property type="term" value="P:proteolysis"/>
    <property type="evidence" value="ECO:0007669"/>
    <property type="project" value="UniProtKB-KW"/>
</dbReference>
<evidence type="ECO:0000259" key="15">
    <source>
        <dbReference type="Pfam" id="PF07504"/>
    </source>
</evidence>
<dbReference type="SUPFAM" id="SSF52025">
    <property type="entry name" value="PA domain"/>
    <property type="match status" value="1"/>
</dbReference>
<feature type="region of interest" description="Disordered" evidence="12">
    <location>
        <begin position="391"/>
        <end position="422"/>
    </location>
</feature>
<dbReference type="CDD" id="cd04818">
    <property type="entry name" value="PA_subtilisin_1"/>
    <property type="match status" value="1"/>
</dbReference>
<feature type="chain" id="PRO_5011769595" evidence="13">
    <location>
        <begin position="25"/>
        <end position="880"/>
    </location>
</feature>
<dbReference type="Gene3D" id="1.10.390.10">
    <property type="entry name" value="Neutral Protease Domain 2"/>
    <property type="match status" value="1"/>
</dbReference>
<keyword evidence="8" id="KW-0378">Hydrolase</keyword>
<feature type="compositionally biased region" description="Polar residues" evidence="12">
    <location>
        <begin position="404"/>
        <end position="413"/>
    </location>
</feature>
<dbReference type="GO" id="GO:0005615">
    <property type="term" value="C:extracellular space"/>
    <property type="evidence" value="ECO:0007669"/>
    <property type="project" value="InterPro"/>
</dbReference>
<sequence>MSLHSLRRLAVGALALAVSSALSASEVPEYRLSGPASGQPAAIASAYLERDFARFQLRGNELEHRVRDVVPTRHNGLTHVYLQQTVGGIDVDGAISTVNVMRDGAILSLADAFVPEAPSRINRSVPLIDAGTAYLAVADYFKVSMARAPQSHAARGGPSQHQVFSGETLSSQPVPAELIYVSEGDALRLAWNLTVDRFESDNVWAEVRIDAETGEVIDLASYVAHLGSPAAPKGGPSLGYSASYRVLPMPFETPQDPGASFQVVTDPHDPEASPRGWHDTRDLSALGFEFAETRGNNVVARADLLANNSADNFRAPATVDGTALAFDFAFDPAQPPTNGQNQPAVGNVPPALVNLFYWNNVLHDVLWHYGFDEPAGSFQVNNYGRGGAGNDAVNADALDGSDRSPPNTNNANFGTPPDGSAPRMQMFRWTAPVVGSVAFTAPLTAEYQTSAASFGGSLSAPLSGSFALVDDGGADGGVLGCTALTNGAEISGRIAVVKRGVCEFGVKALNAQNAGAVAVLMWNNQGGTALFTPAPGAAGAQVTVPVFAISQNNGDSLALELAGSFGEGTLSPALAIGPDRDSDFDAGIIAHEYGHGLSNRLTGGPSASTCLNNAEQKGEGWSDFVGLMVTLRPNACAAPRSIGTYPSFQAVGGPGIRRFPYSRDRAVNPFTFADTNSTVQSQPHGIGSVWATMLWDMTCDLIDEHGFDPDLVRGTGGNNIAMQLVVDGMKAQPCRPGFVDARNGILTADEANNEGAHRCTIWRAFAARGLGQSASSGLNVDRSDQVEAFNLPTDCADHVVTLQLAGEGTASPNASQGLLTGGVARYTLTPAAGYRLESVEGCAGTLSGSVFTTGAVTADCTVTVNFEAIPMEVFADGFEP</sequence>
<organism evidence="16 17">
    <name type="scientific">Aquimonas voraii</name>
    <dbReference type="NCBI Taxonomy" id="265719"/>
    <lineage>
        <taxon>Bacteria</taxon>
        <taxon>Pseudomonadati</taxon>
        <taxon>Pseudomonadota</taxon>
        <taxon>Gammaproteobacteria</taxon>
        <taxon>Lysobacterales</taxon>
        <taxon>Lysobacteraceae</taxon>
        <taxon>Aquimonas</taxon>
    </lineage>
</organism>
<keyword evidence="4" id="KW-0964">Secreted</keyword>
<keyword evidence="7 13" id="KW-0732">Signal</keyword>
<dbReference type="PANTHER" id="PTHR33478">
    <property type="entry name" value="EXTRACELLULAR METALLOPROTEINASE MEP"/>
    <property type="match status" value="1"/>
</dbReference>
<comment type="similarity">
    <text evidence="3">Belongs to the peptidase M36 family.</text>
</comment>
<feature type="domain" description="PA" evidence="14">
    <location>
        <begin position="478"/>
        <end position="557"/>
    </location>
</feature>
<keyword evidence="5" id="KW-0645">Protease</keyword>
<dbReference type="EMBL" id="FNAG01000001">
    <property type="protein sequence ID" value="SDD20985.1"/>
    <property type="molecule type" value="Genomic_DNA"/>
</dbReference>
<dbReference type="GO" id="GO:0004222">
    <property type="term" value="F:metalloendopeptidase activity"/>
    <property type="evidence" value="ECO:0007669"/>
    <property type="project" value="InterPro"/>
</dbReference>
<dbReference type="PANTHER" id="PTHR33478:SF1">
    <property type="entry name" value="EXTRACELLULAR METALLOPROTEINASE MEP"/>
    <property type="match status" value="1"/>
</dbReference>
<dbReference type="Proteomes" id="UP000199603">
    <property type="component" value="Unassembled WGS sequence"/>
</dbReference>
<name>A0A1G6SY38_9GAMM</name>
<reference evidence="16 17" key="1">
    <citation type="submission" date="2016-10" db="EMBL/GenBank/DDBJ databases">
        <authorList>
            <person name="de Groot N.N."/>
        </authorList>
    </citation>
    <scope>NUCLEOTIDE SEQUENCE [LARGE SCALE GENOMIC DNA]</scope>
    <source>
        <strain evidence="16 17">DSM 16957</strain>
    </source>
</reference>
<dbReference type="STRING" id="265719.SAMN04488509_101729"/>
<evidence type="ECO:0000256" key="6">
    <source>
        <dbReference type="ARBA" id="ARBA00022723"/>
    </source>
</evidence>
<evidence type="ECO:0000256" key="13">
    <source>
        <dbReference type="SAM" id="SignalP"/>
    </source>
</evidence>
<evidence type="ECO:0000256" key="2">
    <source>
        <dbReference type="ARBA" id="ARBA00004613"/>
    </source>
</evidence>
<keyword evidence="11" id="KW-0865">Zymogen</keyword>
<evidence type="ECO:0000256" key="8">
    <source>
        <dbReference type="ARBA" id="ARBA00022801"/>
    </source>
</evidence>
<dbReference type="Gene3D" id="3.10.170.10">
    <property type="match status" value="2"/>
</dbReference>
<dbReference type="InterPro" id="IPR001842">
    <property type="entry name" value="Peptidase_M36"/>
</dbReference>
<dbReference type="InterPro" id="IPR003137">
    <property type="entry name" value="PA_domain"/>
</dbReference>
<dbReference type="Pfam" id="PF02128">
    <property type="entry name" value="Peptidase_M36"/>
    <property type="match status" value="1"/>
</dbReference>
<keyword evidence="10" id="KW-0482">Metalloprotease</keyword>
<evidence type="ECO:0000256" key="3">
    <source>
        <dbReference type="ARBA" id="ARBA00006006"/>
    </source>
</evidence>
<dbReference type="Pfam" id="PF02225">
    <property type="entry name" value="PA"/>
    <property type="match status" value="1"/>
</dbReference>
<keyword evidence="9" id="KW-0862">Zinc</keyword>
<dbReference type="InterPro" id="IPR027268">
    <property type="entry name" value="Peptidase_M4/M1_CTD_sf"/>
</dbReference>
<dbReference type="InterPro" id="IPR011096">
    <property type="entry name" value="FTP_domain"/>
</dbReference>
<evidence type="ECO:0000256" key="5">
    <source>
        <dbReference type="ARBA" id="ARBA00022670"/>
    </source>
</evidence>
<keyword evidence="17" id="KW-1185">Reference proteome</keyword>
<gene>
    <name evidence="16" type="ORF">SAMN04488509_101729</name>
</gene>
<dbReference type="RefSeq" id="WP_091238935.1">
    <property type="nucleotide sequence ID" value="NZ_FNAG01000001.1"/>
</dbReference>
<feature type="signal peptide" evidence="13">
    <location>
        <begin position="1"/>
        <end position="24"/>
    </location>
</feature>
<keyword evidence="6" id="KW-0479">Metal-binding</keyword>
<dbReference type="SUPFAM" id="SSF55486">
    <property type="entry name" value="Metalloproteases ('zincins'), catalytic domain"/>
    <property type="match status" value="1"/>
</dbReference>
<comment type="subcellular location">
    <subcellularLocation>
        <location evidence="2">Secreted</location>
    </subcellularLocation>
</comment>
<dbReference type="AlphaFoldDB" id="A0A1G6SY38"/>
<evidence type="ECO:0000313" key="17">
    <source>
        <dbReference type="Proteomes" id="UP000199603"/>
    </source>
</evidence>
<evidence type="ECO:0000256" key="10">
    <source>
        <dbReference type="ARBA" id="ARBA00023049"/>
    </source>
</evidence>
<evidence type="ECO:0000256" key="4">
    <source>
        <dbReference type="ARBA" id="ARBA00022525"/>
    </source>
</evidence>
<dbReference type="Gene3D" id="3.50.30.30">
    <property type="match status" value="1"/>
</dbReference>
<evidence type="ECO:0000313" key="16">
    <source>
        <dbReference type="EMBL" id="SDD20985.1"/>
    </source>
</evidence>